<dbReference type="RefSeq" id="WP_252849847.1">
    <property type="nucleotide sequence ID" value="NZ_BAPW01000002.1"/>
</dbReference>
<sequence>MTVYRLPVLAAFLIAQFFIPVSQGYAETAPGTVHSRPGQAGPVHFFETDILNTDKRGRTTLAVSDSRGILDALEEGDTDRLVQIRDALDASAGPEPGFNVMRNALCDAAIARTRGDLPRSNRIIHDALRQAEPWGNPALSVNPFNFMLLTLFAGNLLLEDRSTEWVQGKAYLDHFFRSPLKVHYGKPGLVFNDLDQVMLSARQDALPRLEARGPRHDTVVFNPFQTLVNGLPTATAGARVTLDGAQENAVINTGTMLGSVPESLYQSHHWQVIGTVSPLHDDTITSSKALLVLVPSLTLGHTTFTNQIMLVTKSSHVVIGLQSLGVLSHITITDHDMSFGPDAPFSCKRHAALRSDISGLQAGLLLPVSYDGRTRKAVMVTGDNTPEPLVIPVSSLSGLRGTPIHQNFETGAGMIGENAIIRHATLHIDGHTVNASIRYRVDDTTQPPVLTMSALEGAKFSFDLHEGVACLD</sequence>
<evidence type="ECO:0000313" key="2">
    <source>
        <dbReference type="Proteomes" id="UP001523401"/>
    </source>
</evidence>
<keyword evidence="2" id="KW-1185">Reference proteome</keyword>
<dbReference type="Proteomes" id="UP001523401">
    <property type="component" value="Unassembled WGS sequence"/>
</dbReference>
<reference evidence="1 2" key="1">
    <citation type="submission" date="2022-06" db="EMBL/GenBank/DDBJ databases">
        <title>Whole-genome of Asaia lannensis strain LMG 27011T.</title>
        <authorList>
            <person name="Sombolestani A."/>
        </authorList>
    </citation>
    <scope>NUCLEOTIDE SEQUENCE [LARGE SCALE GENOMIC DNA]</scope>
    <source>
        <strain evidence="1 2">NBRC 102526</strain>
    </source>
</reference>
<name>A0ABT1CIX3_9PROT</name>
<gene>
    <name evidence="1" type="ORF">NF685_12365</name>
</gene>
<accession>A0ABT1CIX3</accession>
<organism evidence="1 2">
    <name type="scientific">Asaia lannensis NBRC 102526</name>
    <dbReference type="NCBI Taxonomy" id="1307926"/>
    <lineage>
        <taxon>Bacteria</taxon>
        <taxon>Pseudomonadati</taxon>
        <taxon>Pseudomonadota</taxon>
        <taxon>Alphaproteobacteria</taxon>
        <taxon>Acetobacterales</taxon>
        <taxon>Acetobacteraceae</taxon>
        <taxon>Asaia</taxon>
    </lineage>
</organism>
<dbReference type="EMBL" id="JAMXQU010000010">
    <property type="protein sequence ID" value="MCO6160826.1"/>
    <property type="molecule type" value="Genomic_DNA"/>
</dbReference>
<comment type="caution">
    <text evidence="1">The sequence shown here is derived from an EMBL/GenBank/DDBJ whole genome shotgun (WGS) entry which is preliminary data.</text>
</comment>
<evidence type="ECO:0000313" key="1">
    <source>
        <dbReference type="EMBL" id="MCO6160826.1"/>
    </source>
</evidence>
<proteinExistence type="predicted"/>
<protein>
    <submittedName>
        <fullName evidence="1">Uncharacterized protein</fullName>
    </submittedName>
</protein>